<dbReference type="InterPro" id="IPR011989">
    <property type="entry name" value="ARM-like"/>
</dbReference>
<keyword evidence="17" id="KW-1185">Reference proteome</keyword>
<evidence type="ECO:0000259" key="15">
    <source>
        <dbReference type="Pfam" id="PF16381"/>
    </source>
</evidence>
<accession>A0A2H9TH51</accession>
<keyword evidence="10 11" id="KW-0968">Cytoplasmic vesicle</keyword>
<dbReference type="PIRSF" id="PIRSF037093">
    <property type="entry name" value="Coatomer_gamma_subunit"/>
    <property type="match status" value="1"/>
</dbReference>
<feature type="domain" description="Clathrin/coatomer adaptor adaptin-like N-terminal" evidence="13">
    <location>
        <begin position="96"/>
        <end position="592"/>
    </location>
</feature>
<dbReference type="FunFam" id="2.60.40.1480:FF:000001">
    <property type="entry name" value="Coatomer subunit gamma"/>
    <property type="match status" value="1"/>
</dbReference>
<dbReference type="InterPro" id="IPR037067">
    <property type="entry name" value="Coatomer_gsu_app_sf"/>
</dbReference>
<comment type="function">
    <text evidence="11">The coatomer is a cytosolic protein complex that binds to dilysine motifs and reversibly associates with Golgi non-clathrin-coated vesicles, which further mediate biosynthetic protein transport from the ER, via the Golgi up to the trans Golgi network. Coatomer complex is required for budding from Golgi membranes, and is essential for the retrograde Golgi-to-ER transport of dilysine-tagged proteins.</text>
</comment>
<dbReference type="InterPro" id="IPR019727">
    <property type="entry name" value="ATP_synth_F0_fsu_mt_fun"/>
</dbReference>
<dbReference type="InterPro" id="IPR016024">
    <property type="entry name" value="ARM-type_fold"/>
</dbReference>
<keyword evidence="9 11" id="KW-0472">Membrane</keyword>
<evidence type="ECO:0000256" key="6">
    <source>
        <dbReference type="ARBA" id="ARBA00022892"/>
    </source>
</evidence>
<dbReference type="Gene3D" id="3.30.310.10">
    <property type="entry name" value="TATA-Binding Protein"/>
    <property type="match status" value="1"/>
</dbReference>
<dbReference type="GO" id="GO:0006890">
    <property type="term" value="P:retrograde vesicle-mediated transport, Golgi to endoplasmic reticulum"/>
    <property type="evidence" value="ECO:0007669"/>
    <property type="project" value="EnsemblFungi"/>
</dbReference>
<comment type="subunit">
    <text evidence="11">Oligomeric complex.</text>
</comment>
<feature type="domain" description="Coatomer gamma subunit appendage Ig-like subdomain" evidence="14">
    <location>
        <begin position="689"/>
        <end position="833"/>
    </location>
</feature>
<reference evidence="16 17" key="1">
    <citation type="submission" date="2016-10" db="EMBL/GenBank/DDBJ databases">
        <title>The genome of Paramicrosporidium saccamoebae is the missing link in understanding Cryptomycota and Microsporidia evolution.</title>
        <authorList>
            <person name="Quandt C.A."/>
            <person name="Beaudet D."/>
            <person name="Corsaro D."/>
            <person name="Michel R."/>
            <person name="Corradi N."/>
            <person name="James T."/>
        </authorList>
    </citation>
    <scope>NUCLEOTIDE SEQUENCE [LARGE SCALE GENOMIC DNA]</scope>
    <source>
        <strain evidence="16 17">KSL3</strain>
    </source>
</reference>
<gene>
    <name evidence="16" type="ORF">PSACC_03081</name>
</gene>
<dbReference type="GO" id="GO:0005793">
    <property type="term" value="C:endoplasmic reticulum-Golgi intermediate compartment"/>
    <property type="evidence" value="ECO:0007669"/>
    <property type="project" value="TreeGrafter"/>
</dbReference>
<dbReference type="Pfam" id="PF08752">
    <property type="entry name" value="COP-gamma_platf"/>
    <property type="match status" value="1"/>
</dbReference>
<keyword evidence="5" id="KW-0677">Repeat</keyword>
<dbReference type="GO" id="GO:0000139">
    <property type="term" value="C:Golgi membrane"/>
    <property type="evidence" value="ECO:0007669"/>
    <property type="project" value="UniProtKB-SubCell"/>
</dbReference>
<dbReference type="InterPro" id="IPR002553">
    <property type="entry name" value="Clathrin/coatomer_adapt-like_N"/>
</dbReference>
<evidence type="ECO:0000256" key="12">
    <source>
        <dbReference type="SAM" id="Phobius"/>
    </source>
</evidence>
<dbReference type="InterPro" id="IPR032154">
    <property type="entry name" value="Coatomer_g_Cpla"/>
</dbReference>
<dbReference type="STRING" id="1246581.A0A2H9TH51"/>
<dbReference type="InterPro" id="IPR017106">
    <property type="entry name" value="Coatomer_gsu"/>
</dbReference>
<evidence type="ECO:0000256" key="8">
    <source>
        <dbReference type="ARBA" id="ARBA00023034"/>
    </source>
</evidence>
<dbReference type="EMBL" id="MTSL01000191">
    <property type="protein sequence ID" value="PJF17049.1"/>
    <property type="molecule type" value="Genomic_DNA"/>
</dbReference>
<evidence type="ECO:0000313" key="16">
    <source>
        <dbReference type="EMBL" id="PJF17049.1"/>
    </source>
</evidence>
<dbReference type="SUPFAM" id="SSF55711">
    <property type="entry name" value="Subdomain of clathrin and coatomer appendage domain"/>
    <property type="match status" value="1"/>
</dbReference>
<dbReference type="GO" id="GO:0030126">
    <property type="term" value="C:COPI vesicle coat"/>
    <property type="evidence" value="ECO:0007669"/>
    <property type="project" value="EnsemblFungi"/>
</dbReference>
<evidence type="ECO:0000256" key="7">
    <source>
        <dbReference type="ARBA" id="ARBA00022927"/>
    </source>
</evidence>
<sequence>MVLSASRLFSTEPNYLKQEIHELGKTKVSDLPKTGGQVKKISRGLWTRYTERFFVRGGGSFMPVFHIMLGIGILGYSWEYSHLRELGIFTHIDKALVIQDAKIFNETPLKTAKCVTVLTKLLYLLYQGEKLTAKEATNVFFAPNLRRLIYLVIKELAGTAQDVIMVISSLTQDMNTMPVFKANAIRTLGTVVDSTMISGVERVIKQAIGDKSSSVASSALTTSIHFHGENREAVKRWLPEAQASLQAGHGKTIAQYHALGLLYLIKQNDRMALSKLVQQIQTQSNNMLATCLNLRIYGFLLSLDSSLSATPLDLKPFLRLRGKGDMVSLEAARIICEFNDLYAGDVAFAITTLQMFLSSGRPLLRFSAIRALNDFANVAREHVAVCNVDIEGLVADSNRNVATLAITTLLKTGNEASVDRLINQIMGYVSEISDEFKVIVVDAVRSLGLKFPNKHKTMLQFLGNVLREEGGLEYKEATVDAICQLLANIPSAREPALAHLCEFIEDCEYPKLTAQILHLLGEEGPRSENPAKLIRYIYNRLILEDAVVRVAAVGALTKLAATCHNLKDGIVSILKRCLDDDEDDVRDRAAVSIRGLEDENIAQEYFLIDEAYDLAALEAQLMDYVNQSEAAFSVRPFDIDSVPTVPKATLFEKARAEMIAATAATNEVASNKLNAGSPTGVDQVVPANIATRIDEMPQFAEFGPLYSTSAAVPLTDAETEYVVNARKHIFAEHLVIEFECRNTVRELVLENVQVQVQVQSASHLEPLFALPISKLSYDEPECSYVAFKSSSSERPEATFVCSLRFTAIEVDPNTGSRIGRGSTDEYPVESIELGLSDYIRYRDVQDFGQDWNTLENEHIETLELPSMRSISEAVKAVAELVGVRAHRGSDRVDLSTNTHSLLMNGSIYMRGHSLGANFAIRARFAEGTSGIAVELAVRSVDPDATMAIISAVC</sequence>
<dbReference type="GO" id="GO:0006886">
    <property type="term" value="P:intracellular protein transport"/>
    <property type="evidence" value="ECO:0007669"/>
    <property type="project" value="InterPro"/>
</dbReference>
<organism evidence="16 17">
    <name type="scientific">Paramicrosporidium saccamoebae</name>
    <dbReference type="NCBI Taxonomy" id="1246581"/>
    <lineage>
        <taxon>Eukaryota</taxon>
        <taxon>Fungi</taxon>
        <taxon>Fungi incertae sedis</taxon>
        <taxon>Cryptomycota</taxon>
        <taxon>Cryptomycota incertae sedis</taxon>
        <taxon>Paramicrosporidium</taxon>
    </lineage>
</organism>
<dbReference type="PANTHER" id="PTHR10261">
    <property type="entry name" value="COATOMER SUBUNIT GAMMA"/>
    <property type="match status" value="1"/>
</dbReference>
<keyword evidence="8 11" id="KW-0333">Golgi apparatus</keyword>
<evidence type="ECO:0000256" key="1">
    <source>
        <dbReference type="ARBA" id="ARBA00004255"/>
    </source>
</evidence>
<keyword evidence="3 11" id="KW-0813">Transport</keyword>
<dbReference type="PANTHER" id="PTHR10261:SF0">
    <property type="entry name" value="COATOMER SUBUNIT GAMMA-2"/>
    <property type="match status" value="1"/>
</dbReference>
<evidence type="ECO:0000256" key="2">
    <source>
        <dbReference type="ARBA" id="ARBA00010720"/>
    </source>
</evidence>
<evidence type="ECO:0000256" key="4">
    <source>
        <dbReference type="ARBA" id="ARBA00022490"/>
    </source>
</evidence>
<keyword evidence="4 11" id="KW-0963">Cytoplasm</keyword>
<dbReference type="InterPro" id="IPR013040">
    <property type="entry name" value="Coatomer_gsu_app_Ig-like_dom"/>
</dbReference>
<proteinExistence type="inferred from homology"/>
<comment type="caution">
    <text evidence="16">The sequence shown here is derived from an EMBL/GenBank/DDBJ whole genome shotgun (WGS) entry which is preliminary data.</text>
</comment>
<dbReference type="FunFam" id="1.25.10.10:FF:000071">
    <property type="entry name" value="Coatomer subunit gamma"/>
    <property type="match status" value="1"/>
</dbReference>
<evidence type="ECO:0000256" key="5">
    <source>
        <dbReference type="ARBA" id="ARBA00022737"/>
    </source>
</evidence>
<dbReference type="Pfam" id="PF01602">
    <property type="entry name" value="Adaptin_N"/>
    <property type="match status" value="1"/>
</dbReference>
<dbReference type="GO" id="GO:0005783">
    <property type="term" value="C:endoplasmic reticulum"/>
    <property type="evidence" value="ECO:0007669"/>
    <property type="project" value="TreeGrafter"/>
</dbReference>
<feature type="domain" description="Coatomer subunit gamma C-terminal" evidence="15">
    <location>
        <begin position="836"/>
        <end position="952"/>
    </location>
</feature>
<evidence type="ECO:0000256" key="10">
    <source>
        <dbReference type="ARBA" id="ARBA00023329"/>
    </source>
</evidence>
<evidence type="ECO:0000256" key="11">
    <source>
        <dbReference type="PIRNR" id="PIRNR037093"/>
    </source>
</evidence>
<dbReference type="InterPro" id="IPR013041">
    <property type="entry name" value="Clathrin_app_Ig-like_sf"/>
</dbReference>
<keyword evidence="7 11" id="KW-0653">Protein transport</keyword>
<dbReference type="GO" id="GO:0006888">
    <property type="term" value="P:endoplasmic reticulum to Golgi vesicle-mediated transport"/>
    <property type="evidence" value="ECO:0007669"/>
    <property type="project" value="EnsemblFungi"/>
</dbReference>
<keyword evidence="6 11" id="KW-0931">ER-Golgi transport</keyword>
<dbReference type="GO" id="GO:0009306">
    <property type="term" value="P:protein secretion"/>
    <property type="evidence" value="ECO:0007669"/>
    <property type="project" value="TreeGrafter"/>
</dbReference>
<dbReference type="GO" id="GO:0015986">
    <property type="term" value="P:proton motive force-driven ATP synthesis"/>
    <property type="evidence" value="ECO:0007669"/>
    <property type="project" value="InterPro"/>
</dbReference>
<dbReference type="Gene3D" id="1.25.10.10">
    <property type="entry name" value="Leucine-rich Repeat Variant"/>
    <property type="match status" value="2"/>
</dbReference>
<name>A0A2H9TH51_9FUNG</name>
<evidence type="ECO:0000313" key="17">
    <source>
        <dbReference type="Proteomes" id="UP000240830"/>
    </source>
</evidence>
<dbReference type="Gene3D" id="2.60.40.1480">
    <property type="entry name" value="Coatomer, gamma subunit, appendage domain"/>
    <property type="match status" value="1"/>
</dbReference>
<comment type="similarity">
    <text evidence="2 11">Belongs to the COPG family.</text>
</comment>
<evidence type="ECO:0000256" key="9">
    <source>
        <dbReference type="ARBA" id="ARBA00023136"/>
    </source>
</evidence>
<dbReference type="Proteomes" id="UP000240830">
    <property type="component" value="Unassembled WGS sequence"/>
</dbReference>
<protein>
    <recommendedName>
        <fullName evidence="11">Coatomer subunit gamma</fullName>
    </recommendedName>
</protein>
<keyword evidence="12" id="KW-0812">Transmembrane</keyword>
<comment type="subcellular location">
    <subcellularLocation>
        <location evidence="11">Cytoplasm</location>
    </subcellularLocation>
    <subcellularLocation>
        <location evidence="1 11">Golgi apparatus membrane</location>
        <topology evidence="1 11">Peripheral membrane protein</topology>
        <orientation evidence="1 11">Cytoplasmic side</orientation>
    </subcellularLocation>
    <subcellularLocation>
        <location evidence="11">Cytoplasmic vesicle</location>
        <location evidence="11">COPI-coated vesicle membrane</location>
        <topology evidence="11">Peripheral membrane protein</topology>
        <orientation evidence="11">Cytoplasmic side</orientation>
    </subcellularLocation>
</comment>
<evidence type="ECO:0000259" key="14">
    <source>
        <dbReference type="Pfam" id="PF08752"/>
    </source>
</evidence>
<dbReference type="OrthoDB" id="1074925at2759"/>
<dbReference type="SUPFAM" id="SSF49348">
    <property type="entry name" value="Clathrin adaptor appendage domain"/>
    <property type="match status" value="1"/>
</dbReference>
<dbReference type="GO" id="GO:0005198">
    <property type="term" value="F:structural molecule activity"/>
    <property type="evidence" value="ECO:0007669"/>
    <property type="project" value="InterPro"/>
</dbReference>
<feature type="transmembrane region" description="Helical" evidence="12">
    <location>
        <begin position="53"/>
        <end position="78"/>
    </location>
</feature>
<dbReference type="InterPro" id="IPR009028">
    <property type="entry name" value="Coatomer/calthrin_app_sub_C"/>
</dbReference>
<dbReference type="InterPro" id="IPR012295">
    <property type="entry name" value="TBP_dom_sf"/>
</dbReference>
<dbReference type="Pfam" id="PF10791">
    <property type="entry name" value="F1F0-ATPsyn_F"/>
    <property type="match status" value="1"/>
</dbReference>
<evidence type="ECO:0000259" key="13">
    <source>
        <dbReference type="Pfam" id="PF01602"/>
    </source>
</evidence>
<dbReference type="SUPFAM" id="SSF48371">
    <property type="entry name" value="ARM repeat"/>
    <property type="match status" value="1"/>
</dbReference>
<evidence type="ECO:0000256" key="3">
    <source>
        <dbReference type="ARBA" id="ARBA00022448"/>
    </source>
</evidence>
<dbReference type="GO" id="GO:0006891">
    <property type="term" value="P:intra-Golgi vesicle-mediated transport"/>
    <property type="evidence" value="ECO:0007669"/>
    <property type="project" value="TreeGrafter"/>
</dbReference>
<dbReference type="AlphaFoldDB" id="A0A2H9TH51"/>
<dbReference type="Pfam" id="PF16381">
    <property type="entry name" value="Coatomer_g_Cpla"/>
    <property type="match status" value="1"/>
</dbReference>
<keyword evidence="12" id="KW-1133">Transmembrane helix</keyword>